<dbReference type="InterPro" id="IPR000772">
    <property type="entry name" value="Ricin_B_lectin"/>
</dbReference>
<dbReference type="GO" id="GO:0030246">
    <property type="term" value="F:carbohydrate binding"/>
    <property type="evidence" value="ECO:0007669"/>
    <property type="project" value="UniProtKB-KW"/>
</dbReference>
<dbReference type="Proteomes" id="UP000735302">
    <property type="component" value="Unassembled WGS sequence"/>
</dbReference>
<dbReference type="SUPFAM" id="SSF50370">
    <property type="entry name" value="Ricin B-like lectins"/>
    <property type="match status" value="1"/>
</dbReference>
<dbReference type="PROSITE" id="PS50231">
    <property type="entry name" value="RICIN_B_LECTIN"/>
    <property type="match status" value="1"/>
</dbReference>
<reference evidence="5 6" key="1">
    <citation type="journal article" date="2021" name="Elife">
        <title>Chloroplast acquisition without the gene transfer in kleptoplastic sea slugs, Plakobranchus ocellatus.</title>
        <authorList>
            <person name="Maeda T."/>
            <person name="Takahashi S."/>
            <person name="Yoshida T."/>
            <person name="Shimamura S."/>
            <person name="Takaki Y."/>
            <person name="Nagai Y."/>
            <person name="Toyoda A."/>
            <person name="Suzuki Y."/>
            <person name="Arimoto A."/>
            <person name="Ishii H."/>
            <person name="Satoh N."/>
            <person name="Nishiyama T."/>
            <person name="Hasebe M."/>
            <person name="Maruyama T."/>
            <person name="Minagawa J."/>
            <person name="Obokata J."/>
            <person name="Shigenobu S."/>
        </authorList>
    </citation>
    <scope>NUCLEOTIDE SEQUENCE [LARGE SCALE GENOMIC DNA]</scope>
</reference>
<keyword evidence="3" id="KW-1015">Disulfide bond</keyword>
<name>A0AAV4AH02_9GAST</name>
<dbReference type="SUPFAM" id="SSF53448">
    <property type="entry name" value="Nucleotide-diphospho-sugar transferases"/>
    <property type="match status" value="1"/>
</dbReference>
<dbReference type="SMART" id="SM00458">
    <property type="entry name" value="RICIN"/>
    <property type="match status" value="1"/>
</dbReference>
<dbReference type="InterPro" id="IPR029044">
    <property type="entry name" value="Nucleotide-diphossugar_trans"/>
</dbReference>
<comment type="caution">
    <text evidence="5">The sequence shown here is derived from an EMBL/GenBank/DDBJ whole genome shotgun (WGS) entry which is preliminary data.</text>
</comment>
<dbReference type="PANTHER" id="PTHR11675:SF131">
    <property type="entry name" value="POLYPEPTIDE N-ACETYLGALACTOSAMINYLTRANSFERASE 9-RELATED"/>
    <property type="match status" value="1"/>
</dbReference>
<dbReference type="GO" id="GO:0005794">
    <property type="term" value="C:Golgi apparatus"/>
    <property type="evidence" value="ECO:0007669"/>
    <property type="project" value="TreeGrafter"/>
</dbReference>
<keyword evidence="2" id="KW-0430">Lectin</keyword>
<dbReference type="Pfam" id="PF02709">
    <property type="entry name" value="Glyco_transf_7C"/>
    <property type="match status" value="1"/>
</dbReference>
<evidence type="ECO:0000313" key="5">
    <source>
        <dbReference type="EMBL" id="GFO06548.1"/>
    </source>
</evidence>
<dbReference type="AlphaFoldDB" id="A0AAV4AH02"/>
<dbReference type="InterPro" id="IPR035992">
    <property type="entry name" value="Ricin_B-like_lectins"/>
</dbReference>
<sequence length="245" mass="27794">MPGGLFAISRSFFEKLGTYDSGLDYWGGENIELSFKAWMCGGSVEMVTCSHIGHIFRKWNPIGWTKNVGSKNSVRVAEGDYGNVTHRKELRKRLNCKSFEWYIRNVYPNVVLPSHMKYAGVISSIAQPKCVDSMGGPKAKQEFPKMYPCHGQGMNQFWHLSDTGQITQDEWHICLFNGQIASKTFCEPSGPTWQYREDQTIMHVPSGQCLTSSSANDDITLSPCSESKFQKWKLEPRRTDVNFPS</sequence>
<keyword evidence="6" id="KW-1185">Reference proteome</keyword>
<dbReference type="Pfam" id="PF00652">
    <property type="entry name" value="Ricin_B_lectin"/>
    <property type="match status" value="1"/>
</dbReference>
<keyword evidence="1" id="KW-0808">Transferase</keyword>
<organism evidence="5 6">
    <name type="scientific">Plakobranchus ocellatus</name>
    <dbReference type="NCBI Taxonomy" id="259542"/>
    <lineage>
        <taxon>Eukaryota</taxon>
        <taxon>Metazoa</taxon>
        <taxon>Spiralia</taxon>
        <taxon>Lophotrochozoa</taxon>
        <taxon>Mollusca</taxon>
        <taxon>Gastropoda</taxon>
        <taxon>Heterobranchia</taxon>
        <taxon>Euthyneura</taxon>
        <taxon>Panpulmonata</taxon>
        <taxon>Sacoglossa</taxon>
        <taxon>Placobranchoidea</taxon>
        <taxon>Plakobranchidae</taxon>
        <taxon>Plakobranchus</taxon>
    </lineage>
</organism>
<evidence type="ECO:0000313" key="6">
    <source>
        <dbReference type="Proteomes" id="UP000735302"/>
    </source>
</evidence>
<dbReference type="EMBL" id="BLXT01003778">
    <property type="protein sequence ID" value="GFO06548.1"/>
    <property type="molecule type" value="Genomic_DNA"/>
</dbReference>
<dbReference type="GO" id="GO:0004653">
    <property type="term" value="F:polypeptide N-acetylgalactosaminyltransferase activity"/>
    <property type="evidence" value="ECO:0007669"/>
    <property type="project" value="TreeGrafter"/>
</dbReference>
<dbReference type="GO" id="GO:0006493">
    <property type="term" value="P:protein O-linked glycosylation"/>
    <property type="evidence" value="ECO:0007669"/>
    <property type="project" value="TreeGrafter"/>
</dbReference>
<evidence type="ECO:0000256" key="2">
    <source>
        <dbReference type="ARBA" id="ARBA00022734"/>
    </source>
</evidence>
<gene>
    <name evidence="5" type="ORF">PoB_003305300</name>
</gene>
<accession>A0AAV4AH02</accession>
<protein>
    <submittedName>
        <fullName evidence="5">Polypeptide n-acetylgalactosaminyltransferase</fullName>
    </submittedName>
</protein>
<evidence type="ECO:0000256" key="3">
    <source>
        <dbReference type="ARBA" id="ARBA00023157"/>
    </source>
</evidence>
<evidence type="ECO:0000256" key="1">
    <source>
        <dbReference type="ARBA" id="ARBA00022679"/>
    </source>
</evidence>
<dbReference type="PANTHER" id="PTHR11675">
    <property type="entry name" value="N-ACETYLGALACTOSAMINYLTRANSFERASE"/>
    <property type="match status" value="1"/>
</dbReference>
<feature type="domain" description="Ricin B lectin" evidence="4">
    <location>
        <begin position="117"/>
        <end position="235"/>
    </location>
</feature>
<proteinExistence type="predicted"/>
<dbReference type="Gene3D" id="2.80.10.50">
    <property type="match status" value="1"/>
</dbReference>
<evidence type="ECO:0000259" key="4">
    <source>
        <dbReference type="SMART" id="SM00458"/>
    </source>
</evidence>
<dbReference type="InterPro" id="IPR027791">
    <property type="entry name" value="Galactosyl_T_C"/>
</dbReference>
<dbReference type="Gene3D" id="3.90.550.10">
    <property type="entry name" value="Spore Coat Polysaccharide Biosynthesis Protein SpsA, Chain A"/>
    <property type="match status" value="1"/>
</dbReference>